<dbReference type="EMBL" id="JAHUTJ010020392">
    <property type="protein sequence ID" value="MED6272307.1"/>
    <property type="molecule type" value="Genomic_DNA"/>
</dbReference>
<feature type="region of interest" description="Disordered" evidence="4">
    <location>
        <begin position="233"/>
        <end position="260"/>
    </location>
</feature>
<dbReference type="Gene3D" id="2.60.40.10">
    <property type="entry name" value="Immunoglobulins"/>
    <property type="match status" value="1"/>
</dbReference>
<dbReference type="SUPFAM" id="SSF48726">
    <property type="entry name" value="Immunoglobulin"/>
    <property type="match status" value="1"/>
</dbReference>
<feature type="compositionally biased region" description="Polar residues" evidence="4">
    <location>
        <begin position="243"/>
        <end position="260"/>
    </location>
</feature>
<keyword evidence="5" id="KW-1133">Transmembrane helix</keyword>
<dbReference type="PANTHER" id="PTHR11860:SF118">
    <property type="entry name" value="CMRF35-LIKE MOLECULE 3-RELATED"/>
    <property type="match status" value="1"/>
</dbReference>
<gene>
    <name evidence="7" type="ORF">CHARACLAT_029020</name>
</gene>
<dbReference type="InterPro" id="IPR003599">
    <property type="entry name" value="Ig_sub"/>
</dbReference>
<dbReference type="Proteomes" id="UP001352852">
    <property type="component" value="Unassembled WGS sequence"/>
</dbReference>
<feature type="domain" description="Ig-like" evidence="6">
    <location>
        <begin position="16"/>
        <end position="111"/>
    </location>
</feature>
<evidence type="ECO:0000259" key="6">
    <source>
        <dbReference type="PROSITE" id="PS50835"/>
    </source>
</evidence>
<dbReference type="InterPro" id="IPR036179">
    <property type="entry name" value="Ig-like_dom_sf"/>
</dbReference>
<reference evidence="7 8" key="1">
    <citation type="submission" date="2021-06" db="EMBL/GenBank/DDBJ databases">
        <authorList>
            <person name="Palmer J.M."/>
        </authorList>
    </citation>
    <scope>NUCLEOTIDE SEQUENCE [LARGE SCALE GENOMIC DNA]</scope>
    <source>
        <strain evidence="7 8">CL_MEX2019</strain>
        <tissue evidence="7">Muscle</tissue>
    </source>
</reference>
<dbReference type="Pfam" id="PF07686">
    <property type="entry name" value="V-set"/>
    <property type="match status" value="1"/>
</dbReference>
<evidence type="ECO:0000256" key="2">
    <source>
        <dbReference type="ARBA" id="ARBA00022692"/>
    </source>
</evidence>
<name>A0ABU7DAX3_9TELE</name>
<evidence type="ECO:0000313" key="8">
    <source>
        <dbReference type="Proteomes" id="UP001352852"/>
    </source>
</evidence>
<keyword evidence="3 5" id="KW-0472">Membrane</keyword>
<dbReference type="PROSITE" id="PS50835">
    <property type="entry name" value="IG_LIKE"/>
    <property type="match status" value="1"/>
</dbReference>
<evidence type="ECO:0000256" key="3">
    <source>
        <dbReference type="ARBA" id="ARBA00023136"/>
    </source>
</evidence>
<comment type="subcellular location">
    <subcellularLocation>
        <location evidence="1">Membrane</location>
    </subcellularLocation>
</comment>
<dbReference type="InterPro" id="IPR013783">
    <property type="entry name" value="Ig-like_fold"/>
</dbReference>
<comment type="caution">
    <text evidence="7">The sequence shown here is derived from an EMBL/GenBank/DDBJ whole genome shotgun (WGS) entry which is preliminary data.</text>
</comment>
<feature type="region of interest" description="Disordered" evidence="4">
    <location>
        <begin position="162"/>
        <end position="197"/>
    </location>
</feature>
<proteinExistence type="predicted"/>
<dbReference type="InterPro" id="IPR013106">
    <property type="entry name" value="Ig_V-set"/>
</dbReference>
<keyword evidence="2 5" id="KW-0812">Transmembrane</keyword>
<keyword evidence="8" id="KW-1185">Reference proteome</keyword>
<protein>
    <recommendedName>
        <fullName evidence="6">Ig-like domain-containing protein</fullName>
    </recommendedName>
</protein>
<accession>A0ABU7DAX3</accession>
<feature type="compositionally biased region" description="Polar residues" evidence="4">
    <location>
        <begin position="173"/>
        <end position="194"/>
    </location>
</feature>
<feature type="transmembrane region" description="Helical" evidence="5">
    <location>
        <begin position="130"/>
        <end position="152"/>
    </location>
</feature>
<evidence type="ECO:0000256" key="5">
    <source>
        <dbReference type="SAM" id="Phobius"/>
    </source>
</evidence>
<sequence length="260" mass="28250">MANSPIPGTYGEGFFPTEAMSVSGTAGKPITIKCSHSYATTNVKYFCKGACNYEDVLIKSNDVNRDQNGKYCIKDNGNTFSVTISNLEMSDEGIYWCGIERAGVDTYNRVNLRVVGIPGGSLQTLHPKKLMYVGTGVGVAVLALAIVLLLFFKLRKRNVSTSQGKDDDVKYATPSSTQKITPQANGTSSVNEEQGPNCRITMEPTEVLYSNIASEPKVQSDELFYATIGTRKHPTCSPVPTQPELTTYSSVQPKYAASTR</sequence>
<evidence type="ECO:0000313" key="7">
    <source>
        <dbReference type="EMBL" id="MED6272307.1"/>
    </source>
</evidence>
<evidence type="ECO:0000256" key="1">
    <source>
        <dbReference type="ARBA" id="ARBA00004370"/>
    </source>
</evidence>
<dbReference type="PANTHER" id="PTHR11860">
    <property type="entry name" value="POLYMERIC-IMMUNOGLOBULIN RECEPTOR"/>
    <property type="match status" value="1"/>
</dbReference>
<organism evidence="7 8">
    <name type="scientific">Characodon lateralis</name>
    <dbReference type="NCBI Taxonomy" id="208331"/>
    <lineage>
        <taxon>Eukaryota</taxon>
        <taxon>Metazoa</taxon>
        <taxon>Chordata</taxon>
        <taxon>Craniata</taxon>
        <taxon>Vertebrata</taxon>
        <taxon>Euteleostomi</taxon>
        <taxon>Actinopterygii</taxon>
        <taxon>Neopterygii</taxon>
        <taxon>Teleostei</taxon>
        <taxon>Neoteleostei</taxon>
        <taxon>Acanthomorphata</taxon>
        <taxon>Ovalentaria</taxon>
        <taxon>Atherinomorphae</taxon>
        <taxon>Cyprinodontiformes</taxon>
        <taxon>Goodeidae</taxon>
        <taxon>Characodon</taxon>
    </lineage>
</organism>
<evidence type="ECO:0000256" key="4">
    <source>
        <dbReference type="SAM" id="MobiDB-lite"/>
    </source>
</evidence>
<dbReference type="SMART" id="SM00409">
    <property type="entry name" value="IG"/>
    <property type="match status" value="1"/>
</dbReference>
<dbReference type="InterPro" id="IPR007110">
    <property type="entry name" value="Ig-like_dom"/>
</dbReference>
<dbReference type="InterPro" id="IPR050671">
    <property type="entry name" value="CD300_family_receptors"/>
</dbReference>